<feature type="compositionally biased region" description="Low complexity" evidence="1">
    <location>
        <begin position="80"/>
        <end position="95"/>
    </location>
</feature>
<name>A0ABR4BJC0_9LECA</name>
<organism evidence="3 4">
    <name type="scientific">Lepraria finkii</name>
    <dbReference type="NCBI Taxonomy" id="1340010"/>
    <lineage>
        <taxon>Eukaryota</taxon>
        <taxon>Fungi</taxon>
        <taxon>Dikarya</taxon>
        <taxon>Ascomycota</taxon>
        <taxon>Pezizomycotina</taxon>
        <taxon>Lecanoromycetes</taxon>
        <taxon>OSLEUM clade</taxon>
        <taxon>Lecanoromycetidae</taxon>
        <taxon>Lecanorales</taxon>
        <taxon>Lecanorineae</taxon>
        <taxon>Stereocaulaceae</taxon>
        <taxon>Lepraria</taxon>
    </lineage>
</organism>
<feature type="domain" description="C2H2-type" evidence="2">
    <location>
        <begin position="185"/>
        <end position="214"/>
    </location>
</feature>
<dbReference type="SMART" id="SM00355">
    <property type="entry name" value="ZnF_C2H2"/>
    <property type="match status" value="2"/>
</dbReference>
<accession>A0ABR4BJC0</accession>
<dbReference type="EMBL" id="JBHFEH010000004">
    <property type="protein sequence ID" value="KAL2057780.1"/>
    <property type="molecule type" value="Genomic_DNA"/>
</dbReference>
<sequence length="241" mass="27052">MSYTNYSNDYSYPFNTYRNSYPQSMQYTSTGSVCQSSQYASPTSYSQPQPGPLSSYGLTTVSPQDISFSPDSATMIRDASGSSVSSYNSRRYGSSTGTSPPAEFPDQQDYYPNDQQFPNCEVVDGGVYPSSKKATKSANRKSGPKGGEGKLLHCMFPQCEYKTERQFDLDRHMNKHFPPSVENLIPCPGRGCGRTGEHGFKRKDHLTEHLRKVHAQHEKFPKTQRGGKRSSTREDHSDNYR</sequence>
<feature type="region of interest" description="Disordered" evidence="1">
    <location>
        <begin position="36"/>
        <end position="149"/>
    </location>
</feature>
<feature type="compositionally biased region" description="Basic and acidic residues" evidence="1">
    <location>
        <begin position="231"/>
        <end position="241"/>
    </location>
</feature>
<feature type="compositionally biased region" description="Low complexity" evidence="1">
    <location>
        <begin position="104"/>
        <end position="118"/>
    </location>
</feature>
<evidence type="ECO:0000313" key="4">
    <source>
        <dbReference type="Proteomes" id="UP001590951"/>
    </source>
</evidence>
<dbReference type="Proteomes" id="UP001590951">
    <property type="component" value="Unassembled WGS sequence"/>
</dbReference>
<dbReference type="InterPro" id="IPR013087">
    <property type="entry name" value="Znf_C2H2_type"/>
</dbReference>
<feature type="compositionally biased region" description="Polar residues" evidence="1">
    <location>
        <begin position="36"/>
        <end position="48"/>
    </location>
</feature>
<feature type="compositionally biased region" description="Polar residues" evidence="1">
    <location>
        <begin position="56"/>
        <end position="72"/>
    </location>
</feature>
<reference evidence="3 4" key="1">
    <citation type="submission" date="2024-09" db="EMBL/GenBank/DDBJ databases">
        <title>Rethinking Asexuality: The Enigmatic Case of Functional Sexual Genes in Lepraria (Stereocaulaceae).</title>
        <authorList>
            <person name="Doellman M."/>
            <person name="Sun Y."/>
            <person name="Barcenas-Pena A."/>
            <person name="Lumbsch H.T."/>
            <person name="Grewe F."/>
        </authorList>
    </citation>
    <scope>NUCLEOTIDE SEQUENCE [LARGE SCALE GENOMIC DNA]</scope>
    <source>
        <strain evidence="3 4">Grewe 0041</strain>
    </source>
</reference>
<feature type="compositionally biased region" description="Basic residues" evidence="1">
    <location>
        <begin position="133"/>
        <end position="143"/>
    </location>
</feature>
<feature type="domain" description="C2H2-type" evidence="2">
    <location>
        <begin position="152"/>
        <end position="176"/>
    </location>
</feature>
<evidence type="ECO:0000259" key="2">
    <source>
        <dbReference type="SMART" id="SM00355"/>
    </source>
</evidence>
<comment type="caution">
    <text evidence="3">The sequence shown here is derived from an EMBL/GenBank/DDBJ whole genome shotgun (WGS) entry which is preliminary data.</text>
</comment>
<evidence type="ECO:0000313" key="3">
    <source>
        <dbReference type="EMBL" id="KAL2057780.1"/>
    </source>
</evidence>
<evidence type="ECO:0000256" key="1">
    <source>
        <dbReference type="SAM" id="MobiDB-lite"/>
    </source>
</evidence>
<keyword evidence="4" id="KW-1185">Reference proteome</keyword>
<feature type="region of interest" description="Disordered" evidence="1">
    <location>
        <begin position="213"/>
        <end position="241"/>
    </location>
</feature>
<gene>
    <name evidence="3" type="ORF">ABVK25_002164</name>
</gene>
<proteinExistence type="predicted"/>
<protein>
    <recommendedName>
        <fullName evidence="2">C2H2-type domain-containing protein</fullName>
    </recommendedName>
</protein>
<dbReference type="Gene3D" id="3.30.160.60">
    <property type="entry name" value="Classic Zinc Finger"/>
    <property type="match status" value="1"/>
</dbReference>